<dbReference type="PROSITE" id="PS50075">
    <property type="entry name" value="CARRIER"/>
    <property type="match status" value="1"/>
</dbReference>
<dbReference type="Gene3D" id="1.10.1200.10">
    <property type="entry name" value="ACP-like"/>
    <property type="match status" value="1"/>
</dbReference>
<dbReference type="PANTHER" id="PTHR20863">
    <property type="entry name" value="ACYL CARRIER PROTEIN"/>
    <property type="match status" value="1"/>
</dbReference>
<dbReference type="SUPFAM" id="SSF47336">
    <property type="entry name" value="ACP-like"/>
    <property type="match status" value="1"/>
</dbReference>
<gene>
    <name evidence="8" type="ordered locus">Ppro_2768</name>
</gene>
<dbReference type="KEGG" id="ppd:Ppro_2768"/>
<organism evidence="8 9">
    <name type="scientific">Pelobacter propionicus (strain DSM 2379 / NBRC 103807 / OttBd1)</name>
    <dbReference type="NCBI Taxonomy" id="338966"/>
    <lineage>
        <taxon>Bacteria</taxon>
        <taxon>Pseudomonadati</taxon>
        <taxon>Thermodesulfobacteriota</taxon>
        <taxon>Desulfuromonadia</taxon>
        <taxon>Desulfuromonadales</taxon>
        <taxon>Desulfuromonadaceae</taxon>
        <taxon>Pelobacter</taxon>
    </lineage>
</organism>
<evidence type="ECO:0000313" key="8">
    <source>
        <dbReference type="EMBL" id="ABL00368.1"/>
    </source>
</evidence>
<dbReference type="PROSITE" id="PS00012">
    <property type="entry name" value="PHOSPHOPANTETHEINE"/>
    <property type="match status" value="1"/>
</dbReference>
<sequence length="85" mass="9690">MTMATADYTEIYEQLKSILGRFLESPVTIGEETELVNDLQLDSLKVMEIVEEVEDSFDFSFPLNELSGIRTVKDFVLRIQQEIAG</sequence>
<dbReference type="STRING" id="338966.Ppro_2768"/>
<dbReference type="InterPro" id="IPR003231">
    <property type="entry name" value="ACP"/>
</dbReference>
<dbReference type="GO" id="GO:0000035">
    <property type="term" value="F:acyl binding"/>
    <property type="evidence" value="ECO:0007669"/>
    <property type="project" value="TreeGrafter"/>
</dbReference>
<dbReference type="InterPro" id="IPR036736">
    <property type="entry name" value="ACP-like_sf"/>
</dbReference>
<dbReference type="PANTHER" id="PTHR20863:SF76">
    <property type="entry name" value="CARRIER DOMAIN-CONTAINING PROTEIN"/>
    <property type="match status" value="1"/>
</dbReference>
<feature type="domain" description="Carrier" evidence="7">
    <location>
        <begin position="6"/>
        <end position="83"/>
    </location>
</feature>
<evidence type="ECO:0000256" key="3">
    <source>
        <dbReference type="ARBA" id="ARBA00022553"/>
    </source>
</evidence>
<dbReference type="Proteomes" id="UP000006732">
    <property type="component" value="Chromosome"/>
</dbReference>
<evidence type="ECO:0000256" key="6">
    <source>
        <dbReference type="ARBA" id="ARBA00023160"/>
    </source>
</evidence>
<proteinExistence type="predicted"/>
<dbReference type="eggNOG" id="COG0236">
    <property type="taxonomic scope" value="Bacteria"/>
</dbReference>
<dbReference type="RefSeq" id="WP_011736617.1">
    <property type="nucleotide sequence ID" value="NC_008609.1"/>
</dbReference>
<keyword evidence="6" id="KW-0275">Fatty acid biosynthesis</keyword>
<keyword evidence="4" id="KW-0276">Fatty acid metabolism</keyword>
<dbReference type="AlphaFoldDB" id="A1ASP7"/>
<evidence type="ECO:0000256" key="1">
    <source>
        <dbReference type="ARBA" id="ARBA00022450"/>
    </source>
</evidence>
<dbReference type="HOGENOM" id="CLU_108696_13_0_7"/>
<protein>
    <submittedName>
        <fullName evidence="8">Phosphopantetheine-binding protein</fullName>
    </submittedName>
</protein>
<keyword evidence="9" id="KW-1185">Reference proteome</keyword>
<dbReference type="InterPro" id="IPR006162">
    <property type="entry name" value="Ppantetheine_attach_site"/>
</dbReference>
<keyword evidence="2" id="KW-0444">Lipid biosynthesis</keyword>
<keyword evidence="1" id="KW-0596">Phosphopantetheine</keyword>
<dbReference type="GO" id="GO:0005829">
    <property type="term" value="C:cytosol"/>
    <property type="evidence" value="ECO:0007669"/>
    <property type="project" value="TreeGrafter"/>
</dbReference>
<evidence type="ECO:0000259" key="7">
    <source>
        <dbReference type="PROSITE" id="PS50075"/>
    </source>
</evidence>
<keyword evidence="5" id="KW-0443">Lipid metabolism</keyword>
<keyword evidence="3" id="KW-0597">Phosphoprotein</keyword>
<name>A1ASP7_PELPD</name>
<evidence type="ECO:0000256" key="2">
    <source>
        <dbReference type="ARBA" id="ARBA00022516"/>
    </source>
</evidence>
<evidence type="ECO:0000256" key="5">
    <source>
        <dbReference type="ARBA" id="ARBA00023098"/>
    </source>
</evidence>
<dbReference type="GO" id="GO:0000036">
    <property type="term" value="F:acyl carrier activity"/>
    <property type="evidence" value="ECO:0007669"/>
    <property type="project" value="TreeGrafter"/>
</dbReference>
<dbReference type="GO" id="GO:0016020">
    <property type="term" value="C:membrane"/>
    <property type="evidence" value="ECO:0007669"/>
    <property type="project" value="GOC"/>
</dbReference>
<dbReference type="EMBL" id="CP000482">
    <property type="protein sequence ID" value="ABL00368.1"/>
    <property type="molecule type" value="Genomic_DNA"/>
</dbReference>
<reference evidence="8 9" key="1">
    <citation type="submission" date="2006-10" db="EMBL/GenBank/DDBJ databases">
        <title>Complete sequence of chromosome of Pelobacter propionicus DSM 2379.</title>
        <authorList>
            <consortium name="US DOE Joint Genome Institute"/>
            <person name="Copeland A."/>
            <person name="Lucas S."/>
            <person name="Lapidus A."/>
            <person name="Barry K."/>
            <person name="Detter J.C."/>
            <person name="Glavina del Rio T."/>
            <person name="Hammon N."/>
            <person name="Israni S."/>
            <person name="Dalin E."/>
            <person name="Tice H."/>
            <person name="Pitluck S."/>
            <person name="Saunders E."/>
            <person name="Brettin T."/>
            <person name="Bruce D."/>
            <person name="Han C."/>
            <person name="Tapia R."/>
            <person name="Schmutz J."/>
            <person name="Larimer F."/>
            <person name="Land M."/>
            <person name="Hauser L."/>
            <person name="Kyrpides N."/>
            <person name="Kim E."/>
            <person name="Lovley D."/>
            <person name="Richardson P."/>
        </authorList>
    </citation>
    <scope>NUCLEOTIDE SEQUENCE [LARGE SCALE GENOMIC DNA]</scope>
    <source>
        <strain evidence="9">DSM 2379 / NBRC 103807 / OttBd1</strain>
    </source>
</reference>
<evidence type="ECO:0000313" key="9">
    <source>
        <dbReference type="Proteomes" id="UP000006732"/>
    </source>
</evidence>
<dbReference type="GO" id="GO:0009245">
    <property type="term" value="P:lipid A biosynthetic process"/>
    <property type="evidence" value="ECO:0007669"/>
    <property type="project" value="TreeGrafter"/>
</dbReference>
<accession>A1ASP7</accession>
<dbReference type="InterPro" id="IPR009081">
    <property type="entry name" value="PP-bd_ACP"/>
</dbReference>
<evidence type="ECO:0000256" key="4">
    <source>
        <dbReference type="ARBA" id="ARBA00022832"/>
    </source>
</evidence>
<dbReference type="Pfam" id="PF00550">
    <property type="entry name" value="PP-binding"/>
    <property type="match status" value="1"/>
</dbReference>